<sequence length="149" mass="14592">MRGTAGRAPAGLEAVPSRVWTGAKVGVGVRAGAELEVGGPAVEAEGVGLGCGAEEGAGAEVEEDGAFGAAAASGCVGGAWQHGQGRRASHFRGGDDSDELPSSAYDAPPPHHEDSPGRLFGQEGGLGERCCQPARRGARGGGSAATSLS</sequence>
<accession>A0A8J5VTQ1</accession>
<comment type="caution">
    <text evidence="2">The sequence shown here is derived from an EMBL/GenBank/DDBJ whole genome shotgun (WGS) entry which is preliminary data.</text>
</comment>
<name>A0A8J5VTQ1_ZIZPA</name>
<dbReference type="AlphaFoldDB" id="A0A8J5VTQ1"/>
<reference evidence="2" key="1">
    <citation type="journal article" date="2021" name="bioRxiv">
        <title>Whole Genome Assembly and Annotation of Northern Wild Rice, Zizania palustris L., Supports a Whole Genome Duplication in the Zizania Genus.</title>
        <authorList>
            <person name="Haas M."/>
            <person name="Kono T."/>
            <person name="Macchietto M."/>
            <person name="Millas R."/>
            <person name="McGilp L."/>
            <person name="Shao M."/>
            <person name="Duquette J."/>
            <person name="Hirsch C.N."/>
            <person name="Kimball J."/>
        </authorList>
    </citation>
    <scope>NUCLEOTIDE SEQUENCE</scope>
    <source>
        <tissue evidence="2">Fresh leaf tissue</tissue>
    </source>
</reference>
<keyword evidence="3" id="KW-1185">Reference proteome</keyword>
<feature type="region of interest" description="Disordered" evidence="1">
    <location>
        <begin position="78"/>
        <end position="149"/>
    </location>
</feature>
<organism evidence="2 3">
    <name type="scientific">Zizania palustris</name>
    <name type="common">Northern wild rice</name>
    <dbReference type="NCBI Taxonomy" id="103762"/>
    <lineage>
        <taxon>Eukaryota</taxon>
        <taxon>Viridiplantae</taxon>
        <taxon>Streptophyta</taxon>
        <taxon>Embryophyta</taxon>
        <taxon>Tracheophyta</taxon>
        <taxon>Spermatophyta</taxon>
        <taxon>Magnoliopsida</taxon>
        <taxon>Liliopsida</taxon>
        <taxon>Poales</taxon>
        <taxon>Poaceae</taxon>
        <taxon>BOP clade</taxon>
        <taxon>Oryzoideae</taxon>
        <taxon>Oryzeae</taxon>
        <taxon>Zizaniinae</taxon>
        <taxon>Zizania</taxon>
    </lineage>
</organism>
<proteinExistence type="predicted"/>
<evidence type="ECO:0000256" key="1">
    <source>
        <dbReference type="SAM" id="MobiDB-lite"/>
    </source>
</evidence>
<protein>
    <submittedName>
        <fullName evidence="2">Uncharacterized protein</fullName>
    </submittedName>
</protein>
<dbReference type="EMBL" id="JAAALK010000288">
    <property type="protein sequence ID" value="KAG8054679.1"/>
    <property type="molecule type" value="Genomic_DNA"/>
</dbReference>
<gene>
    <name evidence="2" type="ORF">GUJ93_ZPchr0001g30881</name>
</gene>
<evidence type="ECO:0000313" key="3">
    <source>
        <dbReference type="Proteomes" id="UP000729402"/>
    </source>
</evidence>
<dbReference type="Proteomes" id="UP000729402">
    <property type="component" value="Unassembled WGS sequence"/>
</dbReference>
<reference evidence="2" key="2">
    <citation type="submission" date="2021-02" db="EMBL/GenBank/DDBJ databases">
        <authorList>
            <person name="Kimball J.A."/>
            <person name="Haas M.W."/>
            <person name="Macchietto M."/>
            <person name="Kono T."/>
            <person name="Duquette J."/>
            <person name="Shao M."/>
        </authorList>
    </citation>
    <scope>NUCLEOTIDE SEQUENCE</scope>
    <source>
        <tissue evidence="2">Fresh leaf tissue</tissue>
    </source>
</reference>
<evidence type="ECO:0000313" key="2">
    <source>
        <dbReference type="EMBL" id="KAG8054679.1"/>
    </source>
</evidence>